<keyword evidence="7 10" id="KW-0067">ATP-binding</keyword>
<evidence type="ECO:0000259" key="9">
    <source>
        <dbReference type="PROSITE" id="PS50893"/>
    </source>
</evidence>
<keyword evidence="4" id="KW-1003">Cell membrane</keyword>
<evidence type="ECO:0000256" key="3">
    <source>
        <dbReference type="ARBA" id="ARBA00022448"/>
    </source>
</evidence>
<evidence type="ECO:0000313" key="10">
    <source>
        <dbReference type="EMBL" id="MBB4103732.1"/>
    </source>
</evidence>
<dbReference type="InterPro" id="IPR027417">
    <property type="entry name" value="P-loop_NTPase"/>
</dbReference>
<dbReference type="Proteomes" id="UP000584824">
    <property type="component" value="Unassembled WGS sequence"/>
</dbReference>
<dbReference type="Pfam" id="PF00005">
    <property type="entry name" value="ABC_tran"/>
    <property type="match status" value="1"/>
</dbReference>
<dbReference type="AlphaFoldDB" id="A0A7W6P1G1"/>
<evidence type="ECO:0000256" key="8">
    <source>
        <dbReference type="ARBA" id="ARBA00023136"/>
    </source>
</evidence>
<evidence type="ECO:0000256" key="2">
    <source>
        <dbReference type="ARBA" id="ARBA00005417"/>
    </source>
</evidence>
<dbReference type="Gene3D" id="2.40.50.140">
    <property type="entry name" value="Nucleic acid-binding proteins"/>
    <property type="match status" value="1"/>
</dbReference>
<keyword evidence="6" id="KW-0547">Nucleotide-binding</keyword>
<dbReference type="SMART" id="SM00382">
    <property type="entry name" value="AAA"/>
    <property type="match status" value="1"/>
</dbReference>
<dbReference type="SUPFAM" id="SSF52540">
    <property type="entry name" value="P-loop containing nucleoside triphosphate hydrolases"/>
    <property type="match status" value="1"/>
</dbReference>
<feature type="domain" description="ABC transporter" evidence="9">
    <location>
        <begin position="2"/>
        <end position="232"/>
    </location>
</feature>
<dbReference type="Gene3D" id="2.40.50.100">
    <property type="match status" value="1"/>
</dbReference>
<gene>
    <name evidence="10" type="ORF">GGQ66_002300</name>
</gene>
<dbReference type="SUPFAM" id="SSF50331">
    <property type="entry name" value="MOP-like"/>
    <property type="match status" value="1"/>
</dbReference>
<dbReference type="InterPro" id="IPR008995">
    <property type="entry name" value="Mo/tungstate-bd_C_term_dom"/>
</dbReference>
<dbReference type="InterPro" id="IPR047641">
    <property type="entry name" value="ABC_transpr_MalK/UgpC-like"/>
</dbReference>
<evidence type="ECO:0000313" key="11">
    <source>
        <dbReference type="Proteomes" id="UP000584824"/>
    </source>
</evidence>
<evidence type="ECO:0000256" key="6">
    <source>
        <dbReference type="ARBA" id="ARBA00022741"/>
    </source>
</evidence>
<evidence type="ECO:0000256" key="7">
    <source>
        <dbReference type="ARBA" id="ARBA00022840"/>
    </source>
</evidence>
<dbReference type="InterPro" id="IPR003593">
    <property type="entry name" value="AAA+_ATPase"/>
</dbReference>
<proteinExistence type="inferred from homology"/>
<dbReference type="PROSITE" id="PS50893">
    <property type="entry name" value="ABC_TRANSPORTER_2"/>
    <property type="match status" value="1"/>
</dbReference>
<comment type="similarity">
    <text evidence="2">Belongs to the ABC transporter superfamily.</text>
</comment>
<evidence type="ECO:0000256" key="4">
    <source>
        <dbReference type="ARBA" id="ARBA00022475"/>
    </source>
</evidence>
<dbReference type="EMBL" id="JACIDU010000008">
    <property type="protein sequence ID" value="MBB4103732.1"/>
    <property type="molecule type" value="Genomic_DNA"/>
</dbReference>
<organism evidence="10 11">
    <name type="scientific">Allorhizobium borbori</name>
    <dbReference type="NCBI Taxonomy" id="485907"/>
    <lineage>
        <taxon>Bacteria</taxon>
        <taxon>Pseudomonadati</taxon>
        <taxon>Pseudomonadota</taxon>
        <taxon>Alphaproteobacteria</taxon>
        <taxon>Hyphomicrobiales</taxon>
        <taxon>Rhizobiaceae</taxon>
        <taxon>Rhizobium/Agrobacterium group</taxon>
        <taxon>Allorhizobium</taxon>
    </lineage>
</organism>
<dbReference type="InterPro" id="IPR015853">
    <property type="entry name" value="ABC_transpr_FbpC"/>
</dbReference>
<keyword evidence="3" id="KW-0813">Transport</keyword>
<evidence type="ECO:0000256" key="5">
    <source>
        <dbReference type="ARBA" id="ARBA00022519"/>
    </source>
</evidence>
<dbReference type="GO" id="GO:0015408">
    <property type="term" value="F:ABC-type ferric iron transporter activity"/>
    <property type="evidence" value="ECO:0007669"/>
    <property type="project" value="InterPro"/>
</dbReference>
<dbReference type="InterPro" id="IPR012340">
    <property type="entry name" value="NA-bd_OB-fold"/>
</dbReference>
<keyword evidence="11" id="KW-1185">Reference proteome</keyword>
<evidence type="ECO:0000256" key="1">
    <source>
        <dbReference type="ARBA" id="ARBA00004417"/>
    </source>
</evidence>
<dbReference type="GO" id="GO:0055052">
    <property type="term" value="C:ATP-binding cassette (ABC) transporter complex, substrate-binding subunit-containing"/>
    <property type="evidence" value="ECO:0007669"/>
    <property type="project" value="TreeGrafter"/>
</dbReference>
<dbReference type="CDD" id="cd03259">
    <property type="entry name" value="ABC_Carb_Solutes_like"/>
    <property type="match status" value="1"/>
</dbReference>
<dbReference type="PANTHER" id="PTHR43875">
    <property type="entry name" value="MALTODEXTRIN IMPORT ATP-BINDING PROTEIN MSMX"/>
    <property type="match status" value="1"/>
</dbReference>
<protein>
    <submittedName>
        <fullName evidence="10">Glycerol transport system ATP-binding protein</fullName>
    </submittedName>
</protein>
<keyword evidence="8" id="KW-0472">Membrane</keyword>
<reference evidence="10 11" key="1">
    <citation type="submission" date="2020-08" db="EMBL/GenBank/DDBJ databases">
        <title>Genomic Encyclopedia of Type Strains, Phase IV (KMG-IV): sequencing the most valuable type-strain genomes for metagenomic binning, comparative biology and taxonomic classification.</title>
        <authorList>
            <person name="Goeker M."/>
        </authorList>
    </citation>
    <scope>NUCLEOTIDE SEQUENCE [LARGE SCALE GENOMIC DNA]</scope>
    <source>
        <strain evidence="10 11">DSM 26385</strain>
    </source>
</reference>
<comment type="subcellular location">
    <subcellularLocation>
        <location evidence="1">Cell inner membrane</location>
        <topology evidence="1">Peripheral membrane protein</topology>
    </subcellularLocation>
</comment>
<accession>A0A7W6P1G1</accession>
<sequence length="360" mass="39808">MLELRNVSKTVGGACHIHPTNLTLERGSLNVLLGPTLSGKTSLMRLMAGLDRPSEGTILFDGEDVTGWPVQKRNIAMVYQQFINYPALTVYENIASPMRIAGKDQETIDREVRKAADLLRLTPYLDRTPLNLSGGQQQRTALARAIVKKATVVLLDEPLANLDYKLREELREELPRLFAETGTIFVYATTEPSEALLLGGSTATLSEGRVTQFGRTIDVYRHPVDILTARTFADPPLNTIDVVKTDGRFLRAEQPVIPVPSHLSTVPDGPLTIAFQPHHLYPGQTGHLAEHIRARTMISEIAGSESFVHVDFSGQRWVMLAQGIHDIEPDREIDLYLDTRHLMAFDGAGRAIGETAFGRA</sequence>
<keyword evidence="5" id="KW-0997">Cell inner membrane</keyword>
<dbReference type="GO" id="GO:0005524">
    <property type="term" value="F:ATP binding"/>
    <property type="evidence" value="ECO:0007669"/>
    <property type="project" value="UniProtKB-KW"/>
</dbReference>
<dbReference type="RefSeq" id="WP_183792545.1">
    <property type="nucleotide sequence ID" value="NZ_JACIDU010000008.1"/>
</dbReference>
<name>A0A7W6P1G1_9HYPH</name>
<dbReference type="PANTHER" id="PTHR43875:SF1">
    <property type="entry name" value="OSMOPROTECTIVE COMPOUNDS UPTAKE ATP-BINDING PROTEIN GGTA"/>
    <property type="match status" value="1"/>
</dbReference>
<comment type="caution">
    <text evidence="10">The sequence shown here is derived from an EMBL/GenBank/DDBJ whole genome shotgun (WGS) entry which is preliminary data.</text>
</comment>
<dbReference type="Gene3D" id="3.40.50.300">
    <property type="entry name" value="P-loop containing nucleotide triphosphate hydrolases"/>
    <property type="match status" value="1"/>
</dbReference>
<dbReference type="GO" id="GO:0016887">
    <property type="term" value="F:ATP hydrolysis activity"/>
    <property type="evidence" value="ECO:0007669"/>
    <property type="project" value="InterPro"/>
</dbReference>
<dbReference type="InterPro" id="IPR003439">
    <property type="entry name" value="ABC_transporter-like_ATP-bd"/>
</dbReference>